<dbReference type="AlphaFoldDB" id="A0A517T245"/>
<protein>
    <submittedName>
        <fullName evidence="7">Decaprenyl-phosphate phosphoribosyltransferase</fullName>
        <ecNumber evidence="7">2.4.2.45</ecNumber>
    </submittedName>
</protein>
<dbReference type="PANTHER" id="PTHR11048:SF5">
    <property type="entry name" value="DECAPRENYL-PHOSPHATE PHOSPHORIBOSYLTRANSFERASE"/>
    <property type="match status" value="1"/>
</dbReference>
<reference evidence="7 8" key="1">
    <citation type="submission" date="2019-02" db="EMBL/GenBank/DDBJ databases">
        <title>Deep-cultivation of Planctomycetes and their phenomic and genomic characterization uncovers novel biology.</title>
        <authorList>
            <person name="Wiegand S."/>
            <person name="Jogler M."/>
            <person name="Boedeker C."/>
            <person name="Pinto D."/>
            <person name="Vollmers J."/>
            <person name="Rivas-Marin E."/>
            <person name="Kohn T."/>
            <person name="Peeters S.H."/>
            <person name="Heuer A."/>
            <person name="Rast P."/>
            <person name="Oberbeckmann S."/>
            <person name="Bunk B."/>
            <person name="Jeske O."/>
            <person name="Meyerdierks A."/>
            <person name="Storesund J.E."/>
            <person name="Kallscheuer N."/>
            <person name="Luecker S."/>
            <person name="Lage O.M."/>
            <person name="Pohl T."/>
            <person name="Merkel B.J."/>
            <person name="Hornburger P."/>
            <person name="Mueller R.-W."/>
            <person name="Bruemmer F."/>
            <person name="Labrenz M."/>
            <person name="Spormann A.M."/>
            <person name="Op den Camp H."/>
            <person name="Overmann J."/>
            <person name="Amann R."/>
            <person name="Jetten M.S.M."/>
            <person name="Mascher T."/>
            <person name="Medema M.H."/>
            <person name="Devos D.P."/>
            <person name="Kaster A.-K."/>
            <person name="Ovreas L."/>
            <person name="Rohde M."/>
            <person name="Galperin M.Y."/>
            <person name="Jogler C."/>
        </authorList>
    </citation>
    <scope>NUCLEOTIDE SEQUENCE [LARGE SCALE GENOMIC DNA]</scope>
    <source>
        <strain evidence="7 8">SV_7m_r</strain>
    </source>
</reference>
<dbReference type="RefSeq" id="WP_145277209.1">
    <property type="nucleotide sequence ID" value="NZ_CP036272.1"/>
</dbReference>
<evidence type="ECO:0000313" key="8">
    <source>
        <dbReference type="Proteomes" id="UP000315003"/>
    </source>
</evidence>
<dbReference type="InterPro" id="IPR036412">
    <property type="entry name" value="HAD-like_sf"/>
</dbReference>
<dbReference type="GO" id="GO:0009247">
    <property type="term" value="P:glycolipid biosynthetic process"/>
    <property type="evidence" value="ECO:0007669"/>
    <property type="project" value="TreeGrafter"/>
</dbReference>
<dbReference type="Proteomes" id="UP000315003">
    <property type="component" value="Chromosome"/>
</dbReference>
<dbReference type="Gene3D" id="1.10.357.140">
    <property type="entry name" value="UbiA prenyltransferase"/>
    <property type="match status" value="1"/>
</dbReference>
<feature type="transmembrane region" description="Helical" evidence="6">
    <location>
        <begin position="290"/>
        <end position="309"/>
    </location>
</feature>
<keyword evidence="4 6" id="KW-1133">Transmembrane helix</keyword>
<keyword evidence="7" id="KW-0808">Transferase</keyword>
<evidence type="ECO:0000256" key="2">
    <source>
        <dbReference type="ARBA" id="ARBA00022475"/>
    </source>
</evidence>
<dbReference type="CDD" id="cd13963">
    <property type="entry name" value="PT_UbiA_2"/>
    <property type="match status" value="1"/>
</dbReference>
<feature type="transmembrane region" description="Helical" evidence="6">
    <location>
        <begin position="198"/>
        <end position="214"/>
    </location>
</feature>
<dbReference type="GO" id="GO:0005886">
    <property type="term" value="C:plasma membrane"/>
    <property type="evidence" value="ECO:0007669"/>
    <property type="project" value="TreeGrafter"/>
</dbReference>
<accession>A0A517T245</accession>
<dbReference type="GO" id="GO:0016757">
    <property type="term" value="F:glycosyltransferase activity"/>
    <property type="evidence" value="ECO:0007669"/>
    <property type="project" value="UniProtKB-KW"/>
</dbReference>
<sequence>MSNPNSVSLVVDLDGTLVHTDTLVESVFRLLKKNPLLLFALPFWVLQGRASLKQLVAQRIDLNPALLPYNHDVLDYLRSQKAQGRVVHLATAAHESIATSVSSHLQLFDSVLASSDGTNLKGKRKLEEIQQRIGTDFSYAGDSSADIPIWKQAKSAILVGVSSRTMARLGDDIEIEKEFSSPKVTLKVFLKAIRIHQWMKNCLIFVPLLTAFAFTNVPLVIASLHAFLGFSLMASATYILNDLWDLDADRIHPRKRNRPLASGALSIPQGILIGCSMLAFGLAIGGMLSLSFLLMMVLYLVTTLSYSFVFKTYIIIDIIFLSLLFTIRILSGAVAIEVPVSAWLLSFSVLVFFSLALVKRCSELVSLKSRSLKAASGRDYQVSDLVILWPLGVSTAVSAVVVFGLFINDSETQAKYATPELLWGAAIGLIYWLSRLWIKTARGEMHDDPIVFALKNLGSVITVGGIALWVLAAHFIDVH</sequence>
<feature type="transmembrane region" description="Helical" evidence="6">
    <location>
        <begin position="314"/>
        <end position="336"/>
    </location>
</feature>
<dbReference type="Pfam" id="PF12710">
    <property type="entry name" value="HAD"/>
    <property type="match status" value="1"/>
</dbReference>
<dbReference type="GO" id="GO:0016765">
    <property type="term" value="F:transferase activity, transferring alkyl or aryl (other than methyl) groups"/>
    <property type="evidence" value="ECO:0007669"/>
    <property type="project" value="InterPro"/>
</dbReference>
<dbReference type="Pfam" id="PF01040">
    <property type="entry name" value="UbiA"/>
    <property type="match status" value="1"/>
</dbReference>
<dbReference type="EC" id="2.4.2.45" evidence="7"/>
<keyword evidence="3 6" id="KW-0812">Transmembrane</keyword>
<name>A0A517T245_9BACT</name>
<evidence type="ECO:0000256" key="1">
    <source>
        <dbReference type="ARBA" id="ARBA00004141"/>
    </source>
</evidence>
<dbReference type="InterPro" id="IPR039653">
    <property type="entry name" value="Prenyltransferase"/>
</dbReference>
<dbReference type="SUPFAM" id="SSF56784">
    <property type="entry name" value="HAD-like"/>
    <property type="match status" value="1"/>
</dbReference>
<gene>
    <name evidence="7" type="ORF">SV7mr_49840</name>
</gene>
<keyword evidence="2" id="KW-1003">Cell membrane</keyword>
<keyword evidence="8" id="KW-1185">Reference proteome</keyword>
<dbReference type="Gene3D" id="3.40.50.1000">
    <property type="entry name" value="HAD superfamily/HAD-like"/>
    <property type="match status" value="1"/>
</dbReference>
<evidence type="ECO:0000313" key="7">
    <source>
        <dbReference type="EMBL" id="QDT62436.1"/>
    </source>
</evidence>
<dbReference type="EMBL" id="CP036272">
    <property type="protein sequence ID" value="QDT62436.1"/>
    <property type="molecule type" value="Genomic_DNA"/>
</dbReference>
<evidence type="ECO:0000256" key="4">
    <source>
        <dbReference type="ARBA" id="ARBA00022989"/>
    </source>
</evidence>
<dbReference type="OrthoDB" id="9803632at2"/>
<feature type="transmembrane region" description="Helical" evidence="6">
    <location>
        <begin position="382"/>
        <end position="406"/>
    </location>
</feature>
<dbReference type="InterPro" id="IPR023214">
    <property type="entry name" value="HAD_sf"/>
</dbReference>
<feature type="transmembrane region" description="Helical" evidence="6">
    <location>
        <begin position="450"/>
        <end position="476"/>
    </location>
</feature>
<evidence type="ECO:0000256" key="3">
    <source>
        <dbReference type="ARBA" id="ARBA00022692"/>
    </source>
</evidence>
<keyword evidence="7" id="KW-0328">Glycosyltransferase</keyword>
<proteinExistence type="predicted"/>
<organism evidence="7 8">
    <name type="scientific">Stieleria bergensis</name>
    <dbReference type="NCBI Taxonomy" id="2528025"/>
    <lineage>
        <taxon>Bacteria</taxon>
        <taxon>Pseudomonadati</taxon>
        <taxon>Planctomycetota</taxon>
        <taxon>Planctomycetia</taxon>
        <taxon>Pirellulales</taxon>
        <taxon>Pirellulaceae</taxon>
        <taxon>Stieleria</taxon>
    </lineage>
</organism>
<dbReference type="NCBIfam" id="NF006088">
    <property type="entry name" value="PRK08238.1"/>
    <property type="match status" value="1"/>
</dbReference>
<feature type="transmembrane region" description="Helical" evidence="6">
    <location>
        <begin position="342"/>
        <end position="361"/>
    </location>
</feature>
<keyword evidence="5 6" id="KW-0472">Membrane</keyword>
<dbReference type="InterPro" id="IPR044878">
    <property type="entry name" value="UbiA_sf"/>
</dbReference>
<dbReference type="PANTHER" id="PTHR11048">
    <property type="entry name" value="PRENYLTRANSFERASES"/>
    <property type="match status" value="1"/>
</dbReference>
<comment type="subcellular location">
    <subcellularLocation>
        <location evidence="1">Membrane</location>
        <topology evidence="1">Multi-pass membrane protein</topology>
    </subcellularLocation>
</comment>
<evidence type="ECO:0000256" key="6">
    <source>
        <dbReference type="SAM" id="Phobius"/>
    </source>
</evidence>
<evidence type="ECO:0000256" key="5">
    <source>
        <dbReference type="ARBA" id="ARBA00023136"/>
    </source>
</evidence>
<feature type="transmembrane region" description="Helical" evidence="6">
    <location>
        <begin position="421"/>
        <end position="438"/>
    </location>
</feature>
<dbReference type="InterPro" id="IPR000537">
    <property type="entry name" value="UbiA_prenyltransferase"/>
</dbReference>